<dbReference type="AlphaFoldDB" id="A0A182P7Y7"/>
<keyword evidence="2" id="KW-1185">Reference proteome</keyword>
<dbReference type="VEuPathDB" id="VectorBase:AEPI003040"/>
<sequence length="90" mass="10803">MLLLLSLNNAFKFFVIPKTLEEIRYEELRQILLQQLDQKRIRFVESIKFRNIRQQKEIPPTFKESFDIAINMETTHKITREVGTVSYVLC</sequence>
<evidence type="ECO:0000313" key="2">
    <source>
        <dbReference type="Proteomes" id="UP000075885"/>
    </source>
</evidence>
<dbReference type="EnsemblMetazoa" id="AEPI003040-RA">
    <property type="protein sequence ID" value="AEPI003040-PA"/>
    <property type="gene ID" value="AEPI003040"/>
</dbReference>
<protein>
    <submittedName>
        <fullName evidence="1">Uncharacterized protein</fullName>
    </submittedName>
</protein>
<reference evidence="2" key="1">
    <citation type="submission" date="2013-03" db="EMBL/GenBank/DDBJ databases">
        <title>The Genome Sequence of Anopheles epiroticus epiroticus2.</title>
        <authorList>
            <consortium name="The Broad Institute Genomics Platform"/>
            <person name="Neafsey D.E."/>
            <person name="Howell P."/>
            <person name="Walker B."/>
            <person name="Young S.K."/>
            <person name="Zeng Q."/>
            <person name="Gargeya S."/>
            <person name="Fitzgerald M."/>
            <person name="Haas B."/>
            <person name="Abouelleil A."/>
            <person name="Allen A.W."/>
            <person name="Alvarado L."/>
            <person name="Arachchi H.M."/>
            <person name="Berlin A.M."/>
            <person name="Chapman S.B."/>
            <person name="Gainer-Dewar J."/>
            <person name="Goldberg J."/>
            <person name="Griggs A."/>
            <person name="Gujja S."/>
            <person name="Hansen M."/>
            <person name="Howarth C."/>
            <person name="Imamovic A."/>
            <person name="Ireland A."/>
            <person name="Larimer J."/>
            <person name="McCowan C."/>
            <person name="Murphy C."/>
            <person name="Pearson M."/>
            <person name="Poon T.W."/>
            <person name="Priest M."/>
            <person name="Roberts A."/>
            <person name="Saif S."/>
            <person name="Shea T."/>
            <person name="Sisk P."/>
            <person name="Sykes S."/>
            <person name="Wortman J."/>
            <person name="Nusbaum C."/>
            <person name="Birren B."/>
        </authorList>
    </citation>
    <scope>NUCLEOTIDE SEQUENCE [LARGE SCALE GENOMIC DNA]</scope>
    <source>
        <strain evidence="2">Epiroticus2</strain>
    </source>
</reference>
<name>A0A182P7Y7_9DIPT</name>
<dbReference type="Proteomes" id="UP000075885">
    <property type="component" value="Unassembled WGS sequence"/>
</dbReference>
<reference evidence="1" key="2">
    <citation type="submission" date="2020-05" db="UniProtKB">
        <authorList>
            <consortium name="EnsemblMetazoa"/>
        </authorList>
    </citation>
    <scope>IDENTIFICATION</scope>
    <source>
        <strain evidence="1">Epiroticus2</strain>
    </source>
</reference>
<organism evidence="1 2">
    <name type="scientific">Anopheles epiroticus</name>
    <dbReference type="NCBI Taxonomy" id="199890"/>
    <lineage>
        <taxon>Eukaryota</taxon>
        <taxon>Metazoa</taxon>
        <taxon>Ecdysozoa</taxon>
        <taxon>Arthropoda</taxon>
        <taxon>Hexapoda</taxon>
        <taxon>Insecta</taxon>
        <taxon>Pterygota</taxon>
        <taxon>Neoptera</taxon>
        <taxon>Endopterygota</taxon>
        <taxon>Diptera</taxon>
        <taxon>Nematocera</taxon>
        <taxon>Culicoidea</taxon>
        <taxon>Culicidae</taxon>
        <taxon>Anophelinae</taxon>
        <taxon>Anopheles</taxon>
    </lineage>
</organism>
<proteinExistence type="predicted"/>
<evidence type="ECO:0000313" key="1">
    <source>
        <dbReference type="EnsemblMetazoa" id="AEPI003040-PA"/>
    </source>
</evidence>
<accession>A0A182P7Y7</accession>